<evidence type="ECO:0000313" key="1">
    <source>
        <dbReference type="EMBL" id="KAI3684796.1"/>
    </source>
</evidence>
<reference evidence="1 2" key="2">
    <citation type="journal article" date="2022" name="Mol. Ecol. Resour.">
        <title>The genomes of chicory, endive, great burdock and yacon provide insights into Asteraceae paleo-polyploidization history and plant inulin production.</title>
        <authorList>
            <person name="Fan W."/>
            <person name="Wang S."/>
            <person name="Wang H."/>
            <person name="Wang A."/>
            <person name="Jiang F."/>
            <person name="Liu H."/>
            <person name="Zhao H."/>
            <person name="Xu D."/>
            <person name="Zhang Y."/>
        </authorList>
    </citation>
    <scope>NUCLEOTIDE SEQUENCE [LARGE SCALE GENOMIC DNA]</scope>
    <source>
        <strain evidence="2">cv. Niubang</strain>
    </source>
</reference>
<dbReference type="EMBL" id="CM042058">
    <property type="protein sequence ID" value="KAI3684796.1"/>
    <property type="molecule type" value="Genomic_DNA"/>
</dbReference>
<evidence type="ECO:0000313" key="2">
    <source>
        <dbReference type="Proteomes" id="UP001055879"/>
    </source>
</evidence>
<sequence length="160" mass="17815">METCHVLNNIVPEDSIGVYRERGSTGLGTGINSRITFLLSKPDVGWESPKPDMGRESPKPDMGRELTKPAELGATKPNSQFETSPNSLLPKIRINKSFLLLFRFSNRAPSNTIRLYPSSGTRIWRTAEFNLSACLGSQNCCLPEFEDGMRGSRNYRNTAC</sequence>
<reference evidence="2" key="1">
    <citation type="journal article" date="2022" name="Mol. Ecol. Resour.">
        <title>The genomes of chicory, endive, great burdock and yacon provide insights into Asteraceae palaeo-polyploidization history and plant inulin production.</title>
        <authorList>
            <person name="Fan W."/>
            <person name="Wang S."/>
            <person name="Wang H."/>
            <person name="Wang A."/>
            <person name="Jiang F."/>
            <person name="Liu H."/>
            <person name="Zhao H."/>
            <person name="Xu D."/>
            <person name="Zhang Y."/>
        </authorList>
    </citation>
    <scope>NUCLEOTIDE SEQUENCE [LARGE SCALE GENOMIC DNA]</scope>
    <source>
        <strain evidence="2">cv. Niubang</strain>
    </source>
</reference>
<comment type="caution">
    <text evidence="1">The sequence shown here is derived from an EMBL/GenBank/DDBJ whole genome shotgun (WGS) entry which is preliminary data.</text>
</comment>
<dbReference type="Proteomes" id="UP001055879">
    <property type="component" value="Linkage Group LG12"/>
</dbReference>
<organism evidence="1 2">
    <name type="scientific">Arctium lappa</name>
    <name type="common">Greater burdock</name>
    <name type="synonym">Lappa major</name>
    <dbReference type="NCBI Taxonomy" id="4217"/>
    <lineage>
        <taxon>Eukaryota</taxon>
        <taxon>Viridiplantae</taxon>
        <taxon>Streptophyta</taxon>
        <taxon>Embryophyta</taxon>
        <taxon>Tracheophyta</taxon>
        <taxon>Spermatophyta</taxon>
        <taxon>Magnoliopsida</taxon>
        <taxon>eudicotyledons</taxon>
        <taxon>Gunneridae</taxon>
        <taxon>Pentapetalae</taxon>
        <taxon>asterids</taxon>
        <taxon>campanulids</taxon>
        <taxon>Asterales</taxon>
        <taxon>Asteraceae</taxon>
        <taxon>Carduoideae</taxon>
        <taxon>Cardueae</taxon>
        <taxon>Arctiinae</taxon>
        <taxon>Arctium</taxon>
    </lineage>
</organism>
<accession>A0ACB8YHQ6</accession>
<proteinExistence type="predicted"/>
<gene>
    <name evidence="1" type="ORF">L6452_34022</name>
</gene>
<keyword evidence="2" id="KW-1185">Reference proteome</keyword>
<name>A0ACB8YHQ6_ARCLA</name>
<protein>
    <submittedName>
        <fullName evidence="1">Uncharacterized protein</fullName>
    </submittedName>
</protein>